<accession>A0A2A8D0N8</accession>
<keyword evidence="4" id="KW-1185">Reference proteome</keyword>
<sequence>MRRSTFLPAVLLTLLTLLWSVTPAEAQYFGRNKVQYDDFDFKTIQTDNFEIYFYPEERVAVEDAARMAERWYRRHSRTFLREFNERKPLIFYANDADFQQTNVIQGQLGQGTGGVTESLKERVVMPFTGSYKETDHVLGHELVHSFQYDIALRGDTPGFSLRRLPLWLVEGMAEYLSVGRNDPHTAMWLRDAALRDDLPTVEQMTRDMASYFPYRYGQAYSAYIGGKYGDAAVTNLFKLSGRVGVDSAFVYALNISADSLSQEWKQSVRDTYLPGTEGRTPVDSIGRAVIGTPGDKRELNISPAVSPDGRYVAFISRRDIFNTNLYVADSETGQIISELESTKSNPHFDALRFINSAGAWSPDGRRFAFVTFVEGDNEINTFDVESGEVTERIAVKGVGAIQNLAWSPDGRYVAFTGIDGGISDLYILDLNTRTVRQITNDRYADLQPAWSPDGTTLAFTTDRGPEGTNFQTLEFGKYRIGTVNVETREIETIRPFPSSMHHNPQYSPDGRSLYFIADRDGFKDIYRYSLADERSYRVTALQTGVSGITALSPAMSVASQSGRMMFSVYSNSGYTIVALEQDETEGIPITDADTSFAVAGANAGLLPPIQSADEGLVGNYLSDPNTGLPPPQNFEAAEASNRLRLDRIAPPTVGGGYSQGFGTQIYGGVGLFFSDMLGNQSLDVFLQANGTLKDIGGGAFYTNRENRLNWGMGAAHVPILYGGFGIVDVNDNGFRDVGEPFAQILQRIFQTQGGVSLSYPLSQTRRFEISATGVRYGFDIETFALTAGGREEIDPDLVLGAGEAPEQVYLGRVGLAYVGDFSNFGFTSPTQGGRYRVQVTPNFGSRQFVNVLVDYRRYFFFNPVTVAVRGLQSGNYGATSENLGSNDYDNLFVRETLGSPYQLGFVRGYSFSSFFDEESCRSGRVCRVERLYGTRLGLASAEVRLPLLGNDIFGLVNFPFVPTEFVVFTDAGVAWTNESLSFDNVRFSTSTVTEQGTVPARPVVSTGVAARMNLLGAAIFEVFYARTFQRDQDWNFGLVLRPGW</sequence>
<dbReference type="SUPFAM" id="SSF82171">
    <property type="entry name" value="DPP6 N-terminal domain-like"/>
    <property type="match status" value="1"/>
</dbReference>
<feature type="signal peptide" evidence="2">
    <location>
        <begin position="1"/>
        <end position="26"/>
    </location>
</feature>
<dbReference type="EMBL" id="PDEQ01000002">
    <property type="protein sequence ID" value="PEN14454.1"/>
    <property type="molecule type" value="Genomic_DNA"/>
</dbReference>
<dbReference type="PANTHER" id="PTHR36842:SF1">
    <property type="entry name" value="PROTEIN TOLB"/>
    <property type="match status" value="1"/>
</dbReference>
<dbReference type="InterPro" id="IPR011659">
    <property type="entry name" value="WD40"/>
</dbReference>
<evidence type="ECO:0000313" key="4">
    <source>
        <dbReference type="Proteomes" id="UP000220102"/>
    </source>
</evidence>
<dbReference type="AlphaFoldDB" id="A0A2A8D0N8"/>
<dbReference type="Proteomes" id="UP000220102">
    <property type="component" value="Unassembled WGS sequence"/>
</dbReference>
<dbReference type="PANTHER" id="PTHR36842">
    <property type="entry name" value="PROTEIN TOLB HOMOLOG"/>
    <property type="match status" value="1"/>
</dbReference>
<reference evidence="3 4" key="1">
    <citation type="submission" date="2017-10" db="EMBL/GenBank/DDBJ databases">
        <title>Draft genome of Longibacter Salinarum.</title>
        <authorList>
            <person name="Goh K.M."/>
            <person name="Shamsir M.S."/>
            <person name="Lim S.W."/>
        </authorList>
    </citation>
    <scope>NUCLEOTIDE SEQUENCE [LARGE SCALE GENOMIC DNA]</scope>
    <source>
        <strain evidence="3 4">KCTC 52045</strain>
    </source>
</reference>
<comment type="similarity">
    <text evidence="1">Belongs to the TolB family.</text>
</comment>
<dbReference type="OrthoDB" id="9815657at2"/>
<organism evidence="3 4">
    <name type="scientific">Longibacter salinarum</name>
    <dbReference type="NCBI Taxonomy" id="1850348"/>
    <lineage>
        <taxon>Bacteria</taxon>
        <taxon>Pseudomonadati</taxon>
        <taxon>Rhodothermota</taxon>
        <taxon>Rhodothermia</taxon>
        <taxon>Rhodothermales</taxon>
        <taxon>Salisaetaceae</taxon>
        <taxon>Longibacter</taxon>
    </lineage>
</organism>
<evidence type="ECO:0000256" key="1">
    <source>
        <dbReference type="ARBA" id="ARBA00009820"/>
    </source>
</evidence>
<name>A0A2A8D0N8_9BACT</name>
<dbReference type="Pfam" id="PF07676">
    <property type="entry name" value="PD40"/>
    <property type="match status" value="5"/>
</dbReference>
<keyword evidence="2" id="KW-0732">Signal</keyword>
<feature type="chain" id="PRO_5012698897" evidence="2">
    <location>
        <begin position="27"/>
        <end position="1044"/>
    </location>
</feature>
<comment type="caution">
    <text evidence="3">The sequence shown here is derived from an EMBL/GenBank/DDBJ whole genome shotgun (WGS) entry which is preliminary data.</text>
</comment>
<evidence type="ECO:0000313" key="3">
    <source>
        <dbReference type="EMBL" id="PEN14454.1"/>
    </source>
</evidence>
<evidence type="ECO:0000256" key="2">
    <source>
        <dbReference type="SAM" id="SignalP"/>
    </source>
</evidence>
<gene>
    <name evidence="3" type="ORF">CRI94_05355</name>
</gene>
<proteinExistence type="inferred from homology"/>
<protein>
    <submittedName>
        <fullName evidence="3">Peptidase S9</fullName>
    </submittedName>
</protein>
<dbReference type="Gene3D" id="2.120.10.30">
    <property type="entry name" value="TolB, C-terminal domain"/>
    <property type="match status" value="2"/>
</dbReference>
<dbReference type="RefSeq" id="WP_098074633.1">
    <property type="nucleotide sequence ID" value="NZ_PDEQ01000002.1"/>
</dbReference>
<dbReference type="InterPro" id="IPR011042">
    <property type="entry name" value="6-blade_b-propeller_TolB-like"/>
</dbReference>